<dbReference type="PANTHER" id="PTHR31263:SF0">
    <property type="entry name" value="CELLULASE FAMILY PROTEIN (AFU_ORTHOLOGUE AFUA_5G14560)"/>
    <property type="match status" value="1"/>
</dbReference>
<keyword evidence="8" id="KW-1185">Reference proteome</keyword>
<evidence type="ECO:0000259" key="6">
    <source>
        <dbReference type="Pfam" id="PF00150"/>
    </source>
</evidence>
<evidence type="ECO:0000313" key="7">
    <source>
        <dbReference type="EMBL" id="KAH7131020.1"/>
    </source>
</evidence>
<dbReference type="OrthoDB" id="442731at2759"/>
<evidence type="ECO:0000313" key="8">
    <source>
        <dbReference type="Proteomes" id="UP000738349"/>
    </source>
</evidence>
<organism evidence="7 8">
    <name type="scientific">Dactylonectria macrodidyma</name>
    <dbReference type="NCBI Taxonomy" id="307937"/>
    <lineage>
        <taxon>Eukaryota</taxon>
        <taxon>Fungi</taxon>
        <taxon>Dikarya</taxon>
        <taxon>Ascomycota</taxon>
        <taxon>Pezizomycotina</taxon>
        <taxon>Sordariomycetes</taxon>
        <taxon>Hypocreomycetidae</taxon>
        <taxon>Hypocreales</taxon>
        <taxon>Nectriaceae</taxon>
        <taxon>Dactylonectria</taxon>
    </lineage>
</organism>
<evidence type="ECO:0000256" key="3">
    <source>
        <dbReference type="ARBA" id="ARBA00023295"/>
    </source>
</evidence>
<accession>A0A9P9E3Z7</accession>
<dbReference type="Gene3D" id="3.20.20.80">
    <property type="entry name" value="Glycosidases"/>
    <property type="match status" value="1"/>
</dbReference>
<comment type="caution">
    <text evidence="7">The sequence shown here is derived from an EMBL/GenBank/DDBJ whole genome shotgun (WGS) entry which is preliminary data.</text>
</comment>
<proteinExistence type="inferred from homology"/>
<dbReference type="InterPro" id="IPR017853">
    <property type="entry name" value="GH"/>
</dbReference>
<dbReference type="SUPFAM" id="SSF51445">
    <property type="entry name" value="(Trans)glycosidases"/>
    <property type="match status" value="1"/>
</dbReference>
<protein>
    <submittedName>
        <fullName evidence="7">Beta-1,6-galactanase</fullName>
    </submittedName>
</protein>
<dbReference type="Proteomes" id="UP000738349">
    <property type="component" value="Unassembled WGS sequence"/>
</dbReference>
<gene>
    <name evidence="7" type="ORF">EDB81DRAFT_950431</name>
</gene>
<comment type="similarity">
    <text evidence="1 4">Belongs to the glycosyl hydrolase 5 (cellulase A) family.</text>
</comment>
<name>A0A9P9E3Z7_9HYPO</name>
<dbReference type="EMBL" id="JAGMUV010000017">
    <property type="protein sequence ID" value="KAH7131020.1"/>
    <property type="molecule type" value="Genomic_DNA"/>
</dbReference>
<feature type="domain" description="Glycoside hydrolase family 5" evidence="6">
    <location>
        <begin position="45"/>
        <end position="380"/>
    </location>
</feature>
<keyword evidence="3 4" id="KW-0326">Glycosidase</keyword>
<feature type="signal peptide" evidence="5">
    <location>
        <begin position="1"/>
        <end position="20"/>
    </location>
</feature>
<dbReference type="Pfam" id="PF00150">
    <property type="entry name" value="Cellulase"/>
    <property type="match status" value="1"/>
</dbReference>
<dbReference type="InterPro" id="IPR001547">
    <property type="entry name" value="Glyco_hydro_5"/>
</dbReference>
<evidence type="ECO:0000256" key="4">
    <source>
        <dbReference type="RuleBase" id="RU361153"/>
    </source>
</evidence>
<dbReference type="GO" id="GO:0004553">
    <property type="term" value="F:hydrolase activity, hydrolyzing O-glycosyl compounds"/>
    <property type="evidence" value="ECO:0007669"/>
    <property type="project" value="InterPro"/>
</dbReference>
<dbReference type="AlphaFoldDB" id="A0A9P9E3Z7"/>
<evidence type="ECO:0000256" key="5">
    <source>
        <dbReference type="SAM" id="SignalP"/>
    </source>
</evidence>
<dbReference type="GO" id="GO:0000272">
    <property type="term" value="P:polysaccharide catabolic process"/>
    <property type="evidence" value="ECO:0007669"/>
    <property type="project" value="InterPro"/>
</dbReference>
<keyword evidence="5" id="KW-0732">Signal</keyword>
<evidence type="ECO:0000256" key="1">
    <source>
        <dbReference type="ARBA" id="ARBA00005641"/>
    </source>
</evidence>
<sequence>MVSFLSYLSLAACCIGFSTASPTGHVARQSSWPNGPFNSYSNRMVDASNNTVKFAGTNWPGHGEAMVPEGLQYKSIADIVSDIKSLGMNTIRLTFAIEMIDQIYANDGVDVPIGTAFTEALGSTNGSAVLKQVLANNPEFTADTTRTELFDAVAAECERQEIYVHLDNHISKGMWCCSQTDGNAWFGDEYFNVNNWVRGLVYMANHAKSWPNFMSMSLRNEFRQATGTGSGNAESYTWETWYYHIKQATAAINAANPDTLIFLSGLNYDTTLQPVVQGTALTPSTAVFDDDDFPGFRNKLVLELHNYSNSATSCSSLKSDLATKGFQAMDPSNSATKNAFPVFMTEWGFLQTDSTWKGVYTSCLAEFLPEGSSGWMYWVIVGSYYIRSGTQDFDETWGLYNHDWSSWRNNDYIEGSLKPMVAASLA</sequence>
<evidence type="ECO:0000256" key="2">
    <source>
        <dbReference type="ARBA" id="ARBA00022801"/>
    </source>
</evidence>
<feature type="chain" id="PRO_5040401656" evidence="5">
    <location>
        <begin position="21"/>
        <end position="426"/>
    </location>
</feature>
<reference evidence="7" key="1">
    <citation type="journal article" date="2021" name="Nat. Commun.">
        <title>Genetic determinants of endophytism in the Arabidopsis root mycobiome.</title>
        <authorList>
            <person name="Mesny F."/>
            <person name="Miyauchi S."/>
            <person name="Thiergart T."/>
            <person name="Pickel B."/>
            <person name="Atanasova L."/>
            <person name="Karlsson M."/>
            <person name="Huettel B."/>
            <person name="Barry K.W."/>
            <person name="Haridas S."/>
            <person name="Chen C."/>
            <person name="Bauer D."/>
            <person name="Andreopoulos W."/>
            <person name="Pangilinan J."/>
            <person name="LaButti K."/>
            <person name="Riley R."/>
            <person name="Lipzen A."/>
            <person name="Clum A."/>
            <person name="Drula E."/>
            <person name="Henrissat B."/>
            <person name="Kohler A."/>
            <person name="Grigoriev I.V."/>
            <person name="Martin F.M."/>
            <person name="Hacquard S."/>
        </authorList>
    </citation>
    <scope>NUCLEOTIDE SEQUENCE</scope>
    <source>
        <strain evidence="7">MPI-CAGE-AT-0147</strain>
    </source>
</reference>
<keyword evidence="2 4" id="KW-0378">Hydrolase</keyword>
<dbReference type="PANTHER" id="PTHR31263">
    <property type="entry name" value="CELLULASE FAMILY PROTEIN (AFU_ORTHOLOGUE AFUA_5G14560)"/>
    <property type="match status" value="1"/>
</dbReference>